<accession>A0A9D3Y3X0</accession>
<sequence>MADVFFFIKNNARRREQEFRPRLVIGGVRDMDFVNRYRENRTIAQELGELLGQDRARSERGGKNHFAREQGNINAIDMNLLIFYGIFAGRN</sequence>
<dbReference type="EMBL" id="JAIWYP010000030">
    <property type="protein sequence ID" value="KAH3691820.1"/>
    <property type="molecule type" value="Genomic_DNA"/>
</dbReference>
<comment type="caution">
    <text evidence="1">The sequence shown here is derived from an EMBL/GenBank/DDBJ whole genome shotgun (WGS) entry which is preliminary data.</text>
</comment>
<evidence type="ECO:0000313" key="2">
    <source>
        <dbReference type="Proteomes" id="UP000828390"/>
    </source>
</evidence>
<dbReference type="AlphaFoldDB" id="A0A9D3Y3X0"/>
<organism evidence="1 2">
    <name type="scientific">Dreissena polymorpha</name>
    <name type="common">Zebra mussel</name>
    <name type="synonym">Mytilus polymorpha</name>
    <dbReference type="NCBI Taxonomy" id="45954"/>
    <lineage>
        <taxon>Eukaryota</taxon>
        <taxon>Metazoa</taxon>
        <taxon>Spiralia</taxon>
        <taxon>Lophotrochozoa</taxon>
        <taxon>Mollusca</taxon>
        <taxon>Bivalvia</taxon>
        <taxon>Autobranchia</taxon>
        <taxon>Heteroconchia</taxon>
        <taxon>Euheterodonta</taxon>
        <taxon>Imparidentia</taxon>
        <taxon>Neoheterodontei</taxon>
        <taxon>Myida</taxon>
        <taxon>Dreissenoidea</taxon>
        <taxon>Dreissenidae</taxon>
        <taxon>Dreissena</taxon>
    </lineage>
</organism>
<reference evidence="1" key="1">
    <citation type="journal article" date="2019" name="bioRxiv">
        <title>The Genome of the Zebra Mussel, Dreissena polymorpha: A Resource for Invasive Species Research.</title>
        <authorList>
            <person name="McCartney M.A."/>
            <person name="Auch B."/>
            <person name="Kono T."/>
            <person name="Mallez S."/>
            <person name="Zhang Y."/>
            <person name="Obille A."/>
            <person name="Becker A."/>
            <person name="Abrahante J.E."/>
            <person name="Garbe J."/>
            <person name="Badalamenti J.P."/>
            <person name="Herman A."/>
            <person name="Mangelson H."/>
            <person name="Liachko I."/>
            <person name="Sullivan S."/>
            <person name="Sone E.D."/>
            <person name="Koren S."/>
            <person name="Silverstein K.A.T."/>
            <person name="Beckman K.B."/>
            <person name="Gohl D.M."/>
        </authorList>
    </citation>
    <scope>NUCLEOTIDE SEQUENCE</scope>
    <source>
        <strain evidence="1">Duluth1</strain>
        <tissue evidence="1">Whole animal</tissue>
    </source>
</reference>
<evidence type="ECO:0000313" key="1">
    <source>
        <dbReference type="EMBL" id="KAH3691820.1"/>
    </source>
</evidence>
<dbReference type="Proteomes" id="UP000828390">
    <property type="component" value="Unassembled WGS sequence"/>
</dbReference>
<keyword evidence="2" id="KW-1185">Reference proteome</keyword>
<reference evidence="1" key="2">
    <citation type="submission" date="2020-11" db="EMBL/GenBank/DDBJ databases">
        <authorList>
            <person name="McCartney M.A."/>
            <person name="Auch B."/>
            <person name="Kono T."/>
            <person name="Mallez S."/>
            <person name="Becker A."/>
            <person name="Gohl D.M."/>
            <person name="Silverstein K.A.T."/>
            <person name="Koren S."/>
            <person name="Bechman K.B."/>
            <person name="Herman A."/>
            <person name="Abrahante J.E."/>
            <person name="Garbe J."/>
        </authorList>
    </citation>
    <scope>NUCLEOTIDE SEQUENCE</scope>
    <source>
        <strain evidence="1">Duluth1</strain>
        <tissue evidence="1">Whole animal</tissue>
    </source>
</reference>
<protein>
    <submittedName>
        <fullName evidence="1">Uncharacterized protein</fullName>
    </submittedName>
</protein>
<name>A0A9D3Y3X0_DREPO</name>
<gene>
    <name evidence="1" type="ORF">DPMN_192351</name>
</gene>
<proteinExistence type="predicted"/>